<proteinExistence type="inferred from homology"/>
<feature type="signal peptide" evidence="16">
    <location>
        <begin position="1"/>
        <end position="23"/>
    </location>
</feature>
<dbReference type="PANTHER" id="PTHR33619">
    <property type="entry name" value="POLYSACCHARIDE EXPORT PROTEIN GFCE-RELATED"/>
    <property type="match status" value="1"/>
</dbReference>
<dbReference type="Pfam" id="PF10531">
    <property type="entry name" value="SLBB"/>
    <property type="match status" value="1"/>
</dbReference>
<keyword evidence="4" id="KW-1134">Transmembrane beta strand</keyword>
<keyword evidence="5" id="KW-0762">Sugar transport</keyword>
<evidence type="ECO:0000256" key="8">
    <source>
        <dbReference type="ARBA" id="ARBA00023047"/>
    </source>
</evidence>
<evidence type="ECO:0000256" key="15">
    <source>
        <dbReference type="SAM" id="MobiDB-lite"/>
    </source>
</evidence>
<dbReference type="Pfam" id="PF02563">
    <property type="entry name" value="Poly_export"/>
    <property type="match status" value="1"/>
</dbReference>
<keyword evidence="9" id="KW-0406">Ion transport</keyword>
<protein>
    <recommendedName>
        <fullName evidence="17">SLH domain-containing protein</fullName>
    </recommendedName>
</protein>
<feature type="compositionally biased region" description="Low complexity" evidence="15">
    <location>
        <begin position="155"/>
        <end position="177"/>
    </location>
</feature>
<evidence type="ECO:0000256" key="2">
    <source>
        <dbReference type="ARBA" id="ARBA00009450"/>
    </source>
</evidence>
<evidence type="ECO:0000256" key="11">
    <source>
        <dbReference type="ARBA" id="ARBA00023136"/>
    </source>
</evidence>
<feature type="compositionally biased region" description="Pro residues" evidence="15">
    <location>
        <begin position="319"/>
        <end position="329"/>
    </location>
</feature>
<keyword evidence="7 16" id="KW-0732">Signal</keyword>
<dbReference type="GO" id="GO:0046930">
    <property type="term" value="C:pore complex"/>
    <property type="evidence" value="ECO:0007669"/>
    <property type="project" value="UniProtKB-KW"/>
</dbReference>
<dbReference type="InterPro" id="IPR054765">
    <property type="entry name" value="SLBB_dom"/>
</dbReference>
<dbReference type="Pfam" id="PF22461">
    <property type="entry name" value="SLBB_2"/>
    <property type="match status" value="2"/>
</dbReference>
<comment type="subcellular location">
    <subcellularLocation>
        <location evidence="1">Cell outer membrane</location>
        <topology evidence="1">Multi-pass membrane protein</topology>
    </subcellularLocation>
</comment>
<keyword evidence="14" id="KW-0449">Lipoprotein</keyword>
<dbReference type="Gene3D" id="3.30.1950.10">
    <property type="entry name" value="wza like domain"/>
    <property type="match status" value="1"/>
</dbReference>
<evidence type="ECO:0000256" key="7">
    <source>
        <dbReference type="ARBA" id="ARBA00022729"/>
    </source>
</evidence>
<keyword evidence="11" id="KW-0472">Membrane</keyword>
<dbReference type="InterPro" id="IPR049712">
    <property type="entry name" value="Poly_export"/>
</dbReference>
<keyword evidence="12" id="KW-0564">Palmitate</keyword>
<dbReference type="PANTHER" id="PTHR33619:SF3">
    <property type="entry name" value="POLYSACCHARIDE EXPORT PROTEIN GFCE-RELATED"/>
    <property type="match status" value="1"/>
</dbReference>
<evidence type="ECO:0000256" key="14">
    <source>
        <dbReference type="ARBA" id="ARBA00023288"/>
    </source>
</evidence>
<evidence type="ECO:0000256" key="5">
    <source>
        <dbReference type="ARBA" id="ARBA00022597"/>
    </source>
</evidence>
<keyword evidence="3" id="KW-0813">Transport</keyword>
<gene>
    <name evidence="18" type="ORF">GS601_00965</name>
</gene>
<dbReference type="InterPro" id="IPR019554">
    <property type="entry name" value="Soluble_ligand-bd"/>
</dbReference>
<accession>A0A8J7Z5I3</accession>
<feature type="domain" description="SLH" evidence="17">
    <location>
        <begin position="182"/>
        <end position="245"/>
    </location>
</feature>
<dbReference type="EMBL" id="WVIE01000001">
    <property type="protein sequence ID" value="NDJ15870.1"/>
    <property type="molecule type" value="Genomic_DNA"/>
</dbReference>
<name>A0A8J7Z5I3_9CYAN</name>
<evidence type="ECO:0000256" key="9">
    <source>
        <dbReference type="ARBA" id="ARBA00023065"/>
    </source>
</evidence>
<dbReference type="Gene3D" id="3.10.560.10">
    <property type="entry name" value="Outer membrane lipoprotein wza domain like"/>
    <property type="match status" value="3"/>
</dbReference>
<evidence type="ECO:0000256" key="3">
    <source>
        <dbReference type="ARBA" id="ARBA00022448"/>
    </source>
</evidence>
<keyword evidence="19" id="KW-1185">Reference proteome</keyword>
<evidence type="ECO:0000256" key="12">
    <source>
        <dbReference type="ARBA" id="ARBA00023139"/>
    </source>
</evidence>
<evidence type="ECO:0000256" key="1">
    <source>
        <dbReference type="ARBA" id="ARBA00004571"/>
    </source>
</evidence>
<dbReference type="PROSITE" id="PS51272">
    <property type="entry name" value="SLH"/>
    <property type="match status" value="1"/>
</dbReference>
<evidence type="ECO:0000256" key="16">
    <source>
        <dbReference type="SAM" id="SignalP"/>
    </source>
</evidence>
<dbReference type="GO" id="GO:0015288">
    <property type="term" value="F:porin activity"/>
    <property type="evidence" value="ECO:0007669"/>
    <property type="project" value="UniProtKB-KW"/>
</dbReference>
<comment type="similarity">
    <text evidence="2">Belongs to the BexD/CtrA/VexA family.</text>
</comment>
<comment type="caution">
    <text evidence="18">The sequence shown here is derived from an EMBL/GenBank/DDBJ whole genome shotgun (WGS) entry which is preliminary data.</text>
</comment>
<evidence type="ECO:0000256" key="6">
    <source>
        <dbReference type="ARBA" id="ARBA00022692"/>
    </source>
</evidence>
<evidence type="ECO:0000256" key="4">
    <source>
        <dbReference type="ARBA" id="ARBA00022452"/>
    </source>
</evidence>
<feature type="region of interest" description="Disordered" evidence="15">
    <location>
        <begin position="297"/>
        <end position="335"/>
    </location>
</feature>
<keyword evidence="13" id="KW-0998">Cell outer membrane</keyword>
<keyword evidence="10" id="KW-0626">Porin</keyword>
<reference evidence="18" key="1">
    <citation type="submission" date="2019-12" db="EMBL/GenBank/DDBJ databases">
        <title>High-Quality draft genome sequences of three cyanobacteria isolated from the limestone walls of the Old Cathedral of Coimbra.</title>
        <authorList>
            <person name="Tiago I."/>
            <person name="Soares F."/>
            <person name="Portugal A."/>
        </authorList>
    </citation>
    <scope>NUCLEOTIDE SEQUENCE</scope>
    <source>
        <strain evidence="18">A</strain>
    </source>
</reference>
<dbReference type="InterPro" id="IPR001119">
    <property type="entry name" value="SLH_dom"/>
</dbReference>
<sequence>MKLKLTPTNISLLAISAFGALVAQELIRTEAQTPSPAGDKVKRKQSNLLARTAANPAIALAQPETLGGQDVLAPSMSSTLPKPQSASSVAQKMLDLEIAELPPPPPTALKVNLPPAPQMQTASTQVRSVSVDQLPIDSIVAASLSSSMPFTSNLAAAGPQSSAQPEAAQAAALPNPDEAAKPVATSRDDIEGHRAQRTIQALMQEGIVRGYGDGTFRPDAPVTDQQFSTMLKAASGKAPSAIAQIKRPKDIVTRADAATFVYRQLQASKGATPAAVAQTNTAGLPTLASATLPTLEATPAVDRITPTAAPSPENSTPRTLPPTQTPPAIAPNRPQPTQVAAAAVDAYTLGAGDRVRVDVFNVPEYSKDYQVLVNGTLNLYRVGNLPVTGMTLRQAQQAISAKYARVLKRPLVDVSLAAARPLNVAIAGEVGRPGSYPLELKDGKFPTITKLLQEAGGMTRSANPRQVVVRRPQFNAPDQEIAVDLWELFQTGNIRQDLTLLDGDTVFVPTSNGVNLAEASQFAAANFATDAAKPINIAVVGEVSRPGPYALEVKAGLPTITQAIQQAGGVNQLANVRKIEVRRTTRSGATQTIPIDFWKLLKEGDLSQDLVLQQGDTIAIPTATALDPAEAAKLGSASFSPGTMNINVVGEVTRPGAVQVAANTPLNQAILAAGGFNKDAKKKAVELIRLNPNGTVMRREIEIDLARGIDEKGNPVLQNGDVVVVERSGAAKFSQTLDTVLGPIGRILPFRFLFGL</sequence>
<evidence type="ECO:0000256" key="10">
    <source>
        <dbReference type="ARBA" id="ARBA00023114"/>
    </source>
</evidence>
<dbReference type="GO" id="GO:0006811">
    <property type="term" value="P:monoatomic ion transport"/>
    <property type="evidence" value="ECO:0007669"/>
    <property type="project" value="UniProtKB-KW"/>
</dbReference>
<dbReference type="InterPro" id="IPR003715">
    <property type="entry name" value="Poly_export_N"/>
</dbReference>
<evidence type="ECO:0000313" key="19">
    <source>
        <dbReference type="Proteomes" id="UP000646053"/>
    </source>
</evidence>
<feature type="region of interest" description="Disordered" evidence="15">
    <location>
        <begin position="155"/>
        <end position="186"/>
    </location>
</feature>
<dbReference type="Pfam" id="PF00395">
    <property type="entry name" value="SLH"/>
    <property type="match status" value="1"/>
</dbReference>
<keyword evidence="6" id="KW-0812">Transmembrane</keyword>
<evidence type="ECO:0000259" key="17">
    <source>
        <dbReference type="PROSITE" id="PS51272"/>
    </source>
</evidence>
<keyword evidence="8" id="KW-0625">Polysaccharide transport</keyword>
<dbReference type="GO" id="GO:0009279">
    <property type="term" value="C:cell outer membrane"/>
    <property type="evidence" value="ECO:0007669"/>
    <property type="project" value="UniProtKB-SubCell"/>
</dbReference>
<feature type="chain" id="PRO_5035199331" description="SLH domain-containing protein" evidence="16">
    <location>
        <begin position="24"/>
        <end position="756"/>
    </location>
</feature>
<evidence type="ECO:0000256" key="13">
    <source>
        <dbReference type="ARBA" id="ARBA00023237"/>
    </source>
</evidence>
<feature type="compositionally biased region" description="Polar residues" evidence="15">
    <location>
        <begin position="75"/>
        <end position="89"/>
    </location>
</feature>
<feature type="region of interest" description="Disordered" evidence="15">
    <location>
        <begin position="70"/>
        <end position="89"/>
    </location>
</feature>
<dbReference type="Proteomes" id="UP000646053">
    <property type="component" value="Unassembled WGS sequence"/>
</dbReference>
<dbReference type="GO" id="GO:0015159">
    <property type="term" value="F:polysaccharide transmembrane transporter activity"/>
    <property type="evidence" value="ECO:0007669"/>
    <property type="project" value="InterPro"/>
</dbReference>
<evidence type="ECO:0000313" key="18">
    <source>
        <dbReference type="EMBL" id="NDJ15870.1"/>
    </source>
</evidence>
<dbReference type="RefSeq" id="WP_162421274.1">
    <property type="nucleotide sequence ID" value="NZ_WVIE01000001.1"/>
</dbReference>
<organism evidence="18 19">
    <name type="scientific">Myxacorys almedinensis A</name>
    <dbReference type="NCBI Taxonomy" id="2690445"/>
    <lineage>
        <taxon>Bacteria</taxon>
        <taxon>Bacillati</taxon>
        <taxon>Cyanobacteriota</taxon>
        <taxon>Cyanophyceae</taxon>
        <taxon>Leptolyngbyales</taxon>
        <taxon>Leptolyngbyaceae</taxon>
        <taxon>Myxacorys</taxon>
        <taxon>Myxacorys almedinensis</taxon>
    </lineage>
</organism>
<dbReference type="AlphaFoldDB" id="A0A8J7Z5I3"/>